<comment type="caution">
    <text evidence="1">The sequence shown here is derived from an EMBL/GenBank/DDBJ whole genome shotgun (WGS) entry which is preliminary data.</text>
</comment>
<sequence>MYVTHTTYPFIPHPQLPNPLPTLSSPPNSPSQHNTIITSARVFFLRDINQGRIVHCHRTFTLFMCSLRDGEVARRLRVTLRLPEICSVSGKNAPVQIYMAGEAELRAASVPPDASHN</sequence>
<proteinExistence type="predicted"/>
<keyword evidence="2" id="KW-1185">Reference proteome</keyword>
<dbReference type="Proteomes" id="UP000324222">
    <property type="component" value="Unassembled WGS sequence"/>
</dbReference>
<gene>
    <name evidence="1" type="ORF">E2C01_035244</name>
</gene>
<dbReference type="AlphaFoldDB" id="A0A5B7F991"/>
<organism evidence="1 2">
    <name type="scientific">Portunus trituberculatus</name>
    <name type="common">Swimming crab</name>
    <name type="synonym">Neptunus trituberculatus</name>
    <dbReference type="NCBI Taxonomy" id="210409"/>
    <lineage>
        <taxon>Eukaryota</taxon>
        <taxon>Metazoa</taxon>
        <taxon>Ecdysozoa</taxon>
        <taxon>Arthropoda</taxon>
        <taxon>Crustacea</taxon>
        <taxon>Multicrustacea</taxon>
        <taxon>Malacostraca</taxon>
        <taxon>Eumalacostraca</taxon>
        <taxon>Eucarida</taxon>
        <taxon>Decapoda</taxon>
        <taxon>Pleocyemata</taxon>
        <taxon>Brachyura</taxon>
        <taxon>Eubrachyura</taxon>
        <taxon>Portunoidea</taxon>
        <taxon>Portunidae</taxon>
        <taxon>Portuninae</taxon>
        <taxon>Portunus</taxon>
    </lineage>
</organism>
<name>A0A5B7F991_PORTR</name>
<protein>
    <submittedName>
        <fullName evidence="1">Uncharacterized protein</fullName>
    </submittedName>
</protein>
<evidence type="ECO:0000313" key="2">
    <source>
        <dbReference type="Proteomes" id="UP000324222"/>
    </source>
</evidence>
<dbReference type="EMBL" id="VSRR010005137">
    <property type="protein sequence ID" value="MPC41643.1"/>
    <property type="molecule type" value="Genomic_DNA"/>
</dbReference>
<evidence type="ECO:0000313" key="1">
    <source>
        <dbReference type="EMBL" id="MPC41643.1"/>
    </source>
</evidence>
<accession>A0A5B7F991</accession>
<reference evidence="1 2" key="1">
    <citation type="submission" date="2019-05" db="EMBL/GenBank/DDBJ databases">
        <title>Another draft genome of Portunus trituberculatus and its Hox gene families provides insights of decapod evolution.</title>
        <authorList>
            <person name="Jeong J.-H."/>
            <person name="Song I."/>
            <person name="Kim S."/>
            <person name="Choi T."/>
            <person name="Kim D."/>
            <person name="Ryu S."/>
            <person name="Kim W."/>
        </authorList>
    </citation>
    <scope>NUCLEOTIDE SEQUENCE [LARGE SCALE GENOMIC DNA]</scope>
    <source>
        <tissue evidence="1">Muscle</tissue>
    </source>
</reference>